<keyword evidence="2" id="KW-1185">Reference proteome</keyword>
<dbReference type="EC" id="1.11.1.-" evidence="1"/>
<proteinExistence type="predicted"/>
<dbReference type="GO" id="GO:0004601">
    <property type="term" value="F:peroxidase activity"/>
    <property type="evidence" value="ECO:0007669"/>
    <property type="project" value="UniProtKB-KW"/>
</dbReference>
<evidence type="ECO:0000313" key="2">
    <source>
        <dbReference type="Proteomes" id="UP001304300"/>
    </source>
</evidence>
<organism evidence="1 2">
    <name type="scientific">Rubellicoccus peritrichatus</name>
    <dbReference type="NCBI Taxonomy" id="3080537"/>
    <lineage>
        <taxon>Bacteria</taxon>
        <taxon>Pseudomonadati</taxon>
        <taxon>Verrucomicrobiota</taxon>
        <taxon>Opitutia</taxon>
        <taxon>Puniceicoccales</taxon>
        <taxon>Cerasicoccaceae</taxon>
        <taxon>Rubellicoccus</taxon>
    </lineage>
</organism>
<dbReference type="Pfam" id="PF02566">
    <property type="entry name" value="OsmC"/>
    <property type="match status" value="1"/>
</dbReference>
<dbReference type="PANTHER" id="PTHR39624">
    <property type="entry name" value="PROTEIN INVOLVED IN RIMO-MEDIATED BETA-METHYLTHIOLATION OF RIBOSOMAL PROTEIN S12 YCAO"/>
    <property type="match status" value="1"/>
</dbReference>
<dbReference type="InterPro" id="IPR015946">
    <property type="entry name" value="KH_dom-like_a/b"/>
</dbReference>
<dbReference type="RefSeq" id="WP_317834398.1">
    <property type="nucleotide sequence ID" value="NZ_CP136920.1"/>
</dbReference>
<name>A0AAQ3LGV4_9BACT</name>
<dbReference type="SUPFAM" id="SSF82784">
    <property type="entry name" value="OsmC-like"/>
    <property type="match status" value="1"/>
</dbReference>
<dbReference type="Proteomes" id="UP001304300">
    <property type="component" value="Chromosome"/>
</dbReference>
<keyword evidence="1" id="KW-0560">Oxidoreductase</keyword>
<dbReference type="Gene3D" id="3.30.300.20">
    <property type="match status" value="1"/>
</dbReference>
<protein>
    <submittedName>
        <fullName evidence="1">OsmC family protein</fullName>
        <ecNumber evidence="1">1.11.1.-</ecNumber>
    </submittedName>
</protein>
<dbReference type="InterPro" id="IPR003718">
    <property type="entry name" value="OsmC/Ohr_fam"/>
</dbReference>
<evidence type="ECO:0000313" key="1">
    <source>
        <dbReference type="EMBL" id="WOO41914.1"/>
    </source>
</evidence>
<dbReference type="AlphaFoldDB" id="A0AAQ3LGV4"/>
<accession>A0AAQ3LGV4</accession>
<dbReference type="EMBL" id="CP136920">
    <property type="protein sequence ID" value="WOO41914.1"/>
    <property type="molecule type" value="Genomic_DNA"/>
</dbReference>
<dbReference type="InterPro" id="IPR036102">
    <property type="entry name" value="OsmC/Ohrsf"/>
</dbReference>
<dbReference type="KEGG" id="puo:RZN69_02355"/>
<sequence length="140" mass="15238">MVSITATYDGDLRCTATHGPSGSTLTTDAPLDNQGKGEAFSPTDLCATALITCIATTMAIKARSMGIELGKMEMSVEKHMSLKNPRRIARLPVEIKIGDILDEKQKTRLERVAHACPVHHSLHPDIEMPITITWGDESPE</sequence>
<keyword evidence="1" id="KW-0575">Peroxidase</keyword>
<gene>
    <name evidence="1" type="ORF">RZN69_02355</name>
</gene>
<dbReference type="PANTHER" id="PTHR39624:SF2">
    <property type="entry name" value="OSMC-LIKE PROTEIN"/>
    <property type="match status" value="1"/>
</dbReference>
<reference evidence="1 2" key="1">
    <citation type="submission" date="2023-10" db="EMBL/GenBank/DDBJ databases">
        <title>Rubellicoccus peritrichatus gen. nov., sp. nov., isolated from an algae of coral reef tank.</title>
        <authorList>
            <person name="Luo J."/>
        </authorList>
    </citation>
    <scope>NUCLEOTIDE SEQUENCE [LARGE SCALE GENOMIC DNA]</scope>
    <source>
        <strain evidence="1 2">CR14</strain>
    </source>
</reference>